<dbReference type="Proteomes" id="UP000606274">
    <property type="component" value="Unassembled WGS sequence"/>
</dbReference>
<feature type="compositionally biased region" description="Polar residues" evidence="1">
    <location>
        <begin position="624"/>
        <end position="640"/>
    </location>
</feature>
<sequence length="1013" mass="113067">MQVLKDALFYSNVRADPDGEADEDRQLLIQEQKAGRARARQYCLETNRRRKALEDRKKRRDIQEQRQRENILQQRKQRLQEATERFQRFYLPPTQKRRSALSVRVPTMDEALNHIQGNQTTDHSSFLFNTSTNSKTCTPSPKPPGGSRAPHNLHAVSAAQAYSNLMQERNLGDFNTSQLINPLQENLVKDQEQHQAQEHIDTQISYAVSLSSLDSLENEVLQCGHGSEPDNLQPSKVHDTRRTMSLQRQLNPIINQCLPNSFLETVLGQKGLPSSSSSTSLLPVEDELANEIQTVQNFLKAEKQYNIGGQSKSSNINATIACQKQLSEYHYGTTTQENILRDKSTVSTNCKVPTAPDIISLEYSGIRQKSSPDSGELLKFTKPLSEVQAAQQTSKSLYSMASDLNKISPSLENSTLKPAEAEKSFQSTKGKPDEDGAVVLERRNQCESFEKYKRAERPNLVDKYSNSKLSNTILPKSLKMVENPDQTSAHTLTNHIDLKNGNVQFIKGILKEKYKCKGDEDAKFSYIPSHFTFSKQVAINIKDSLEISRSKGRGPGINKCTCKKLRWFDEVNSDGEENKEITKKELSKQAKIESRQTQPSQQPVVDQQQGSVYSWYMNKPSGIQKKTSADPTGPNTTKQAWSDFGKKLEPTVETKMEKAAFSTNGNWVPQRTQSAKIGSGNFSFQARRGTTIRPQSSSQVQNIVKSQGKLLVPQPPPKSEVTGGTSSQAIMYNSKKGNNDASSQSKACLAVERGLCKDFPSEPLPQHESNILAPVPPSYVCMYENVSKGIYTVCPSNNYMGSGRNGFRNGVLDCTPTDEEISQLWHGVRSALASKDGDTQSSGVKAVAKMGDFFLSSSSVRSPERRPEKNMWKNRTAASSYRKPPVLYQATVPIAVSKPDHIAYDQDSDVIDGDQQVAVDLDRFQKATEIRQSQQGLSALSLEEHQLLQSLERLNHRLQYVQDAAAGNTTLKGIVGMKPAHNQSPQPGERSCATLRRYHGVSADSHTHPHRRF</sequence>
<evidence type="ECO:0000313" key="3">
    <source>
        <dbReference type="Proteomes" id="UP000606274"/>
    </source>
</evidence>
<evidence type="ECO:0000313" key="2">
    <source>
        <dbReference type="EMBL" id="KAF7699278.1"/>
    </source>
</evidence>
<dbReference type="AlphaFoldDB" id="A0A8T0B204"/>
<dbReference type="GO" id="GO:0005813">
    <property type="term" value="C:centrosome"/>
    <property type="evidence" value="ECO:0007669"/>
    <property type="project" value="InterPro"/>
</dbReference>
<protein>
    <recommendedName>
        <fullName evidence="4">Centrosomal protein of 126 kDa</fullName>
    </recommendedName>
</protein>
<dbReference type="GO" id="GO:1905515">
    <property type="term" value="P:non-motile cilium assembly"/>
    <property type="evidence" value="ECO:0007669"/>
    <property type="project" value="InterPro"/>
</dbReference>
<name>A0A8T0B204_SILME</name>
<dbReference type="OrthoDB" id="9900339at2759"/>
<gene>
    <name evidence="2" type="ORF">HF521_004020</name>
</gene>
<feature type="region of interest" description="Disordered" evidence="1">
    <location>
        <begin position="621"/>
        <end position="642"/>
    </location>
</feature>
<dbReference type="GO" id="GO:0030496">
    <property type="term" value="C:midbody"/>
    <property type="evidence" value="ECO:0007669"/>
    <property type="project" value="TreeGrafter"/>
</dbReference>
<dbReference type="GO" id="GO:0031122">
    <property type="term" value="P:cytoplasmic microtubule organization"/>
    <property type="evidence" value="ECO:0007669"/>
    <property type="project" value="InterPro"/>
</dbReference>
<dbReference type="EMBL" id="JABFDY010000013">
    <property type="protein sequence ID" value="KAF7699278.1"/>
    <property type="molecule type" value="Genomic_DNA"/>
</dbReference>
<proteinExistence type="predicted"/>
<dbReference type="PANTHER" id="PTHR31191">
    <property type="entry name" value="CENTROSOMAL PROTEIN CEP126"/>
    <property type="match status" value="1"/>
</dbReference>
<comment type="caution">
    <text evidence="2">The sequence shown here is derived from an EMBL/GenBank/DDBJ whole genome shotgun (WGS) entry which is preliminary data.</text>
</comment>
<keyword evidence="3" id="KW-1185">Reference proteome</keyword>
<dbReference type="GO" id="GO:0007052">
    <property type="term" value="P:mitotic spindle organization"/>
    <property type="evidence" value="ECO:0007669"/>
    <property type="project" value="InterPro"/>
</dbReference>
<organism evidence="2 3">
    <name type="scientific">Silurus meridionalis</name>
    <name type="common">Southern catfish</name>
    <name type="synonym">Silurus soldatovi meridionalis</name>
    <dbReference type="NCBI Taxonomy" id="175797"/>
    <lineage>
        <taxon>Eukaryota</taxon>
        <taxon>Metazoa</taxon>
        <taxon>Chordata</taxon>
        <taxon>Craniata</taxon>
        <taxon>Vertebrata</taxon>
        <taxon>Euteleostomi</taxon>
        <taxon>Actinopterygii</taxon>
        <taxon>Neopterygii</taxon>
        <taxon>Teleostei</taxon>
        <taxon>Ostariophysi</taxon>
        <taxon>Siluriformes</taxon>
        <taxon>Siluridae</taxon>
        <taxon>Silurus</taxon>
    </lineage>
</organism>
<dbReference type="Pfam" id="PF15352">
    <property type="entry name" value="K1377"/>
    <property type="match status" value="2"/>
</dbReference>
<evidence type="ECO:0008006" key="4">
    <source>
        <dbReference type="Google" id="ProtNLM"/>
    </source>
</evidence>
<dbReference type="InterPro" id="IPR028257">
    <property type="entry name" value="CEP126"/>
</dbReference>
<feature type="region of interest" description="Disordered" evidence="1">
    <location>
        <begin position="409"/>
        <end position="433"/>
    </location>
</feature>
<evidence type="ECO:0000256" key="1">
    <source>
        <dbReference type="SAM" id="MobiDB-lite"/>
    </source>
</evidence>
<dbReference type="GO" id="GO:0097546">
    <property type="term" value="C:ciliary base"/>
    <property type="evidence" value="ECO:0007669"/>
    <property type="project" value="InterPro"/>
</dbReference>
<reference evidence="2" key="1">
    <citation type="submission" date="2020-08" db="EMBL/GenBank/DDBJ databases">
        <title>Chromosome-level assembly of Southern catfish (Silurus meridionalis) provides insights into visual adaptation to the nocturnal and benthic lifestyles.</title>
        <authorList>
            <person name="Zhang Y."/>
            <person name="Wang D."/>
            <person name="Peng Z."/>
        </authorList>
    </citation>
    <scope>NUCLEOTIDE SEQUENCE</scope>
    <source>
        <strain evidence="2">SWU-2019-XX</strain>
        <tissue evidence="2">Muscle</tissue>
    </source>
</reference>
<dbReference type="PANTHER" id="PTHR31191:SF4">
    <property type="entry name" value="CENTROSOMAL PROTEIN OF 126 KDA"/>
    <property type="match status" value="1"/>
</dbReference>
<accession>A0A8T0B204</accession>